<dbReference type="EMBL" id="CAXITT010000459">
    <property type="protein sequence ID" value="CAL1541912.1"/>
    <property type="molecule type" value="Genomic_DNA"/>
</dbReference>
<gene>
    <name evidence="1" type="ORF">GSLYS_00015518001</name>
</gene>
<reference evidence="1 2" key="1">
    <citation type="submission" date="2024-04" db="EMBL/GenBank/DDBJ databases">
        <authorList>
            <consortium name="Genoscope - CEA"/>
            <person name="William W."/>
        </authorList>
    </citation>
    <scope>NUCLEOTIDE SEQUENCE [LARGE SCALE GENOMIC DNA]</scope>
</reference>
<keyword evidence="2" id="KW-1185">Reference proteome</keyword>
<protein>
    <submittedName>
        <fullName evidence="1">Uncharacterized protein</fullName>
    </submittedName>
</protein>
<evidence type="ECO:0000313" key="1">
    <source>
        <dbReference type="EMBL" id="CAL1541912.1"/>
    </source>
</evidence>
<evidence type="ECO:0000313" key="2">
    <source>
        <dbReference type="Proteomes" id="UP001497497"/>
    </source>
</evidence>
<sequence>MTMYFRKRSISLLLIAVTSLFLTLSLFYWKHLYTNVDTPQGKAGNQGRLHGDVRTLSKIPAHGSTLHHSDVNEDNEVTDLELESNLRGKSAQLPPIRLDDYAKNKNDIIRLLADELRRKLSLVGKTKSIENIDNRCQEMGIKYNDTCNARPCPQKTLPEKLEDRIEQLVFRDKLQIPREYRAVLQDMSQEILGFYDIIYVTGFSSNHYTEGQTLLRHLHETLFPLFKNFTFIVYDLGLKEDEVRQVKKYCRCTLLTFPFHLFPPHFKTLKCFAFKPMIIRAMFERANVVIWSDTSIKMNKLFPEVIEKVKTFGIQQRLLMNDYPSPSHTLPQMFHFFGDSPCAHMAFSQVVGGFGVYHRELLVERAVLDPWLACAIQEECTCPVKQHTVQTCPNPRTTKKIGLCHRNDQSSMSIIMAKLFREKYKDFVVDMSRYQSYEPRKPGNYFDVLGQMEQEDINNTGKH</sequence>
<organism evidence="1 2">
    <name type="scientific">Lymnaea stagnalis</name>
    <name type="common">Great pond snail</name>
    <name type="synonym">Helix stagnalis</name>
    <dbReference type="NCBI Taxonomy" id="6523"/>
    <lineage>
        <taxon>Eukaryota</taxon>
        <taxon>Metazoa</taxon>
        <taxon>Spiralia</taxon>
        <taxon>Lophotrochozoa</taxon>
        <taxon>Mollusca</taxon>
        <taxon>Gastropoda</taxon>
        <taxon>Heterobranchia</taxon>
        <taxon>Euthyneura</taxon>
        <taxon>Panpulmonata</taxon>
        <taxon>Hygrophila</taxon>
        <taxon>Lymnaeoidea</taxon>
        <taxon>Lymnaeidae</taxon>
        <taxon>Lymnaea</taxon>
    </lineage>
</organism>
<dbReference type="PANTHER" id="PTHR31389">
    <property type="entry name" value="LD39211P"/>
    <property type="match status" value="1"/>
</dbReference>
<dbReference type="Proteomes" id="UP001497497">
    <property type="component" value="Unassembled WGS sequence"/>
</dbReference>
<dbReference type="AlphaFoldDB" id="A0AAV2I6S4"/>
<name>A0AAV2I6S4_LYMST</name>
<dbReference type="InterPro" id="IPR012444">
    <property type="entry name" value="DUF1647"/>
</dbReference>
<dbReference type="Pfam" id="PF07801">
    <property type="entry name" value="DUF1647"/>
    <property type="match status" value="1"/>
</dbReference>
<comment type="caution">
    <text evidence="1">The sequence shown here is derived from an EMBL/GenBank/DDBJ whole genome shotgun (WGS) entry which is preliminary data.</text>
</comment>
<proteinExistence type="predicted"/>
<dbReference type="PANTHER" id="PTHR31389:SF4">
    <property type="entry name" value="LD39211P"/>
    <property type="match status" value="1"/>
</dbReference>
<accession>A0AAV2I6S4</accession>